<name>A0ABU9CP40_9BURK</name>
<sequence length="159" mass="17715">MKAPPVPPRRSAPPAPPQRGVALLGLLAVVALLGLAQWRAGTDWALAAQREREAQLLFVGEQYRRALASYDRMSPPGLPRQPRHLDELLADRRFARPVAHLRQRWPDPFTGRDDWVPIRAGDRIVGVHSRAEVAPLRQNEGRNAARVADWRFVHAGGAP</sequence>
<comment type="caution">
    <text evidence="1">The sequence shown here is derived from an EMBL/GenBank/DDBJ whole genome shotgun (WGS) entry which is preliminary data.</text>
</comment>
<reference evidence="1 2" key="1">
    <citation type="submission" date="2024-04" db="EMBL/GenBank/DDBJ databases">
        <title>Novel species of the genus Ideonella isolated from streams.</title>
        <authorList>
            <person name="Lu H."/>
        </authorList>
    </citation>
    <scope>NUCLEOTIDE SEQUENCE [LARGE SCALE GENOMIC DNA]</scope>
    <source>
        <strain evidence="1 2">DXS22W</strain>
    </source>
</reference>
<evidence type="ECO:0000313" key="2">
    <source>
        <dbReference type="Proteomes" id="UP001365405"/>
    </source>
</evidence>
<gene>
    <name evidence="1" type="ORF">AACH10_19710</name>
</gene>
<dbReference type="RefSeq" id="WP_341412195.1">
    <property type="nucleotide sequence ID" value="NZ_JBBUTH010000009.1"/>
</dbReference>
<organism evidence="1 2">
    <name type="scientific">Pseudaquabacterium inlustre</name>
    <dbReference type="NCBI Taxonomy" id="2984192"/>
    <lineage>
        <taxon>Bacteria</taxon>
        <taxon>Pseudomonadati</taxon>
        <taxon>Pseudomonadota</taxon>
        <taxon>Betaproteobacteria</taxon>
        <taxon>Burkholderiales</taxon>
        <taxon>Sphaerotilaceae</taxon>
        <taxon>Pseudaquabacterium</taxon>
    </lineage>
</organism>
<keyword evidence="2" id="KW-1185">Reference proteome</keyword>
<dbReference type="EMBL" id="JBBUTH010000009">
    <property type="protein sequence ID" value="MEK8052489.1"/>
    <property type="molecule type" value="Genomic_DNA"/>
</dbReference>
<evidence type="ECO:0000313" key="1">
    <source>
        <dbReference type="EMBL" id="MEK8052489.1"/>
    </source>
</evidence>
<protein>
    <submittedName>
        <fullName evidence="1">Type II secretion system protein</fullName>
    </submittedName>
</protein>
<dbReference type="Proteomes" id="UP001365405">
    <property type="component" value="Unassembled WGS sequence"/>
</dbReference>
<accession>A0ABU9CP40</accession>
<proteinExistence type="predicted"/>